<protein>
    <recommendedName>
        <fullName evidence="1">DUF38 domain-containing protein</fullName>
    </recommendedName>
</protein>
<evidence type="ECO:0000313" key="2">
    <source>
        <dbReference type="EMBL" id="EFO83280.1"/>
    </source>
</evidence>
<organism evidence="3">
    <name type="scientific">Caenorhabditis remanei</name>
    <name type="common">Caenorhabditis vulgaris</name>
    <dbReference type="NCBI Taxonomy" id="31234"/>
    <lineage>
        <taxon>Eukaryota</taxon>
        <taxon>Metazoa</taxon>
        <taxon>Ecdysozoa</taxon>
        <taxon>Nematoda</taxon>
        <taxon>Chromadorea</taxon>
        <taxon>Rhabditida</taxon>
        <taxon>Rhabditina</taxon>
        <taxon>Rhabditomorpha</taxon>
        <taxon>Rhabditoidea</taxon>
        <taxon>Rhabditidae</taxon>
        <taxon>Peloderinae</taxon>
        <taxon>Caenorhabditis</taxon>
    </lineage>
</organism>
<reference evidence="2" key="1">
    <citation type="submission" date="2007-07" db="EMBL/GenBank/DDBJ databases">
        <title>PCAP assembly of the Caenorhabditis remanei genome.</title>
        <authorList>
            <consortium name="The Caenorhabditis remanei Sequencing Consortium"/>
            <person name="Wilson R.K."/>
        </authorList>
    </citation>
    <scope>NUCLEOTIDE SEQUENCE [LARGE SCALE GENOMIC DNA]</scope>
    <source>
        <strain evidence="2">PB4641</strain>
    </source>
</reference>
<accession>E3N1B6</accession>
<feature type="domain" description="DUF38" evidence="1">
    <location>
        <begin position="161"/>
        <end position="288"/>
    </location>
</feature>
<evidence type="ECO:0000313" key="3">
    <source>
        <dbReference type="Proteomes" id="UP000008281"/>
    </source>
</evidence>
<dbReference type="eggNOG" id="ENOG502R16N">
    <property type="taxonomic scope" value="Eukaryota"/>
</dbReference>
<dbReference type="AlphaFoldDB" id="E3N1B6"/>
<gene>
    <name evidence="2" type="ORF">CRE_13624</name>
</gene>
<keyword evidence="3" id="KW-1185">Reference proteome</keyword>
<dbReference type="InParanoid" id="E3N1B6"/>
<dbReference type="Pfam" id="PF01827">
    <property type="entry name" value="FTH"/>
    <property type="match status" value="1"/>
</dbReference>
<dbReference type="PANTHER" id="PTHR23015:SF4">
    <property type="entry name" value="DUF38 DOMAIN-CONTAINING PROTEIN-RELATED"/>
    <property type="match status" value="1"/>
</dbReference>
<dbReference type="InterPro" id="IPR040161">
    <property type="entry name" value="FB224"/>
</dbReference>
<dbReference type="EMBL" id="DS268508">
    <property type="protein sequence ID" value="EFO83280.1"/>
    <property type="molecule type" value="Genomic_DNA"/>
</dbReference>
<name>E3N1B6_CAERE</name>
<dbReference type="OrthoDB" id="5880599at2759"/>
<evidence type="ECO:0000259" key="1">
    <source>
        <dbReference type="Pfam" id="PF01827"/>
    </source>
</evidence>
<dbReference type="Proteomes" id="UP000008281">
    <property type="component" value="Unassembled WGS sequence"/>
</dbReference>
<dbReference type="InterPro" id="IPR002900">
    <property type="entry name" value="DUF38/FTH_CAE_spp"/>
</dbReference>
<dbReference type="GO" id="GO:0045087">
    <property type="term" value="P:innate immune response"/>
    <property type="evidence" value="ECO:0007669"/>
    <property type="project" value="TreeGrafter"/>
</dbReference>
<dbReference type="PANTHER" id="PTHR23015">
    <property type="entry name" value="UNCHARACTERIZED C.ELEGANS PROTEIN"/>
    <property type="match status" value="1"/>
</dbReference>
<proteinExistence type="predicted"/>
<dbReference type="OMA" id="GFNCAND"/>
<dbReference type="HOGENOM" id="CLU_030831_0_3_1"/>
<sequence length="353" mass="41363">MSTKYPSEKCLLTLPHIAMNKVLGKLDFRAVFKIVQCLRKTCHTMRNFIDAVKPDSALTKLQISVYPNYIISLYLFDENSIEVKYCGNEKGCDVEWRRGHNRRQRKLLKSEDFVNIASRDIISVLTNQKSVVEFLMFEGFNCANDIFEEQQELPFQVFEHLLSNLESHLVSKPEMLQVKTFETAVTDESQILYLLPHLDVKNLTIRNRRMFNHATVLNTQELIELDQWKQLDTLNIIDFCVDFKIDDLLHLKRCFVKYERLDSAMIEELKEAFRTSSHLEFFRIEHGLTDIQHSMDPRYADPLINRYQFGGVTKSWFFSVSTPERVLKVLITPHDIVFDFDLLVNVPEVVTVN</sequence>